<evidence type="ECO:0000256" key="4">
    <source>
        <dbReference type="ARBA" id="ARBA00022777"/>
    </source>
</evidence>
<accession>A0A7R9XQU0</accession>
<dbReference type="FunFam" id="3.30.200.20:FF:000180">
    <property type="entry name" value="serine/threonine-protein kinase STY46-like"/>
    <property type="match status" value="1"/>
</dbReference>
<dbReference type="PANTHER" id="PTHR44329">
    <property type="entry name" value="SERINE/THREONINE-PROTEIN KINASE TNNI3K-RELATED"/>
    <property type="match status" value="1"/>
</dbReference>
<dbReference type="PROSITE" id="PS51671">
    <property type="entry name" value="ACT"/>
    <property type="match status" value="1"/>
</dbReference>
<dbReference type="GO" id="GO:0012505">
    <property type="term" value="C:endomembrane system"/>
    <property type="evidence" value="ECO:0007669"/>
    <property type="project" value="UniProtKB-SubCell"/>
</dbReference>
<dbReference type="CDD" id="cd13999">
    <property type="entry name" value="STKc_MAP3K-like"/>
    <property type="match status" value="1"/>
</dbReference>
<dbReference type="PROSITE" id="PS00108">
    <property type="entry name" value="PROTEIN_KINASE_ST"/>
    <property type="match status" value="1"/>
</dbReference>
<dbReference type="CDD" id="cd04928">
    <property type="entry name" value="ACT_TyrKc"/>
    <property type="match status" value="1"/>
</dbReference>
<dbReference type="Gene3D" id="1.10.510.10">
    <property type="entry name" value="Transferase(Phosphotransferase) domain 1"/>
    <property type="match status" value="1"/>
</dbReference>
<evidence type="ECO:0000313" key="11">
    <source>
        <dbReference type="EMBL" id="CAD8221390.1"/>
    </source>
</evidence>
<keyword evidence="3" id="KW-0547">Nucleotide-binding</keyword>
<gene>
    <name evidence="11" type="ORF">OLUC0939_LOCUS2110</name>
</gene>
<dbReference type="SUPFAM" id="SSF55021">
    <property type="entry name" value="ACT-like"/>
    <property type="match status" value="1"/>
</dbReference>
<keyword evidence="2" id="KW-0808">Transferase</keyword>
<evidence type="ECO:0000256" key="3">
    <source>
        <dbReference type="ARBA" id="ARBA00022741"/>
    </source>
</evidence>
<name>A0A7R9XQU0_9CHLO</name>
<evidence type="ECO:0000256" key="7">
    <source>
        <dbReference type="ARBA" id="ARBA00023137"/>
    </source>
</evidence>
<evidence type="ECO:0000256" key="2">
    <source>
        <dbReference type="ARBA" id="ARBA00022679"/>
    </source>
</evidence>
<keyword evidence="5" id="KW-0067">ATP-binding</keyword>
<dbReference type="GO" id="GO:0050793">
    <property type="term" value="P:regulation of developmental process"/>
    <property type="evidence" value="ECO:0007669"/>
    <property type="project" value="UniProtKB-ARBA"/>
</dbReference>
<dbReference type="FunFam" id="1.10.510.10:FF:001512">
    <property type="entry name" value="Receptor tyrosine-protein kinase erbB-2"/>
    <property type="match status" value="1"/>
</dbReference>
<evidence type="ECO:0000256" key="8">
    <source>
        <dbReference type="SAM" id="MobiDB-lite"/>
    </source>
</evidence>
<evidence type="ECO:0000259" key="9">
    <source>
        <dbReference type="PROSITE" id="PS50011"/>
    </source>
</evidence>
<evidence type="ECO:0008006" key="12">
    <source>
        <dbReference type="Google" id="ProtNLM"/>
    </source>
</evidence>
<evidence type="ECO:0000256" key="6">
    <source>
        <dbReference type="ARBA" id="ARBA00023136"/>
    </source>
</evidence>
<dbReference type="Gene3D" id="3.30.200.20">
    <property type="entry name" value="Phosphorylase Kinase, domain 1"/>
    <property type="match status" value="1"/>
</dbReference>
<sequence length="575" mass="63005">MSRQRESKEEVARRALAEFSSQIEEVTRSSGDATTRARVERHLTRLPRQYSLDVNYLEDILAHADILDKAATDDREGTGGRRSGVWCTCREVDVSRKNAEVVDAMDADDSTSMDHNSRGVDILRHGSGYGGSHSGSTRPNLRAPTFGSSLTLTMLGSTADPRQVGMYEIAVSAGNKPRLLSRVSAVLFDVGLNIAEAHVFCTDDGYALDIFIVTGWRQGDAASVQSAVQTALDAADFSDLPASSKGTNAITSSQGSEGRMSNPSGDRSNSDSISIDGGEWELTEKQLVFNEKIASGAFGLLYRGSYCGQEVAIKVLKSNAAEGSGAETLREFAQELNILRRVHHKNIIQLIGALTKQKTMCLVTEFMHGGNLLQYVQEHALKLPELIRYSLGVAMGLDYLHKINIIHRDIKTANLLLDENNAVKIADFGVARIQPTDGSTMTAETGTYRWMAPEVIAHQFYNEKADVYSYGIMVWELVSGGEVPYPGYTPLQAAVGVVQRGLRPTIAPSCHAVIAQVMQYCWLVDPNARPGFEQIISLLKHVDVPREQEGKHGFFDRLRSVSFKSKKKEAQTRSG</sequence>
<organism evidence="11">
    <name type="scientific">Ostreococcus sp. 'lucimarinus'</name>
    <dbReference type="NCBI Taxonomy" id="242159"/>
    <lineage>
        <taxon>Eukaryota</taxon>
        <taxon>Viridiplantae</taxon>
        <taxon>Chlorophyta</taxon>
        <taxon>Mamiellophyceae</taxon>
        <taxon>Mamiellales</taxon>
        <taxon>Bathycoccaceae</taxon>
        <taxon>Ostreococcus</taxon>
    </lineage>
</organism>
<dbReference type="EMBL" id="HBDX01002452">
    <property type="protein sequence ID" value="CAD8221390.1"/>
    <property type="molecule type" value="Transcribed_RNA"/>
</dbReference>
<dbReference type="SMART" id="SM00220">
    <property type="entry name" value="S_TKc"/>
    <property type="match status" value="1"/>
</dbReference>
<keyword evidence="6" id="KW-0472">Membrane</keyword>
<dbReference type="InterPro" id="IPR045865">
    <property type="entry name" value="ACT-like_dom_sf"/>
</dbReference>
<dbReference type="InterPro" id="IPR000719">
    <property type="entry name" value="Prot_kinase_dom"/>
</dbReference>
<dbReference type="SUPFAM" id="SSF56112">
    <property type="entry name" value="Protein kinase-like (PK-like)"/>
    <property type="match status" value="1"/>
</dbReference>
<keyword evidence="7" id="KW-0829">Tyrosine-protein kinase</keyword>
<dbReference type="PANTHER" id="PTHR44329:SF261">
    <property type="entry name" value="ZINC FINGER CONTAINING PROTEIN KINASE-RELATED"/>
    <property type="match status" value="1"/>
</dbReference>
<feature type="domain" description="ACT" evidence="10">
    <location>
        <begin position="168"/>
        <end position="245"/>
    </location>
</feature>
<dbReference type="InterPro" id="IPR001245">
    <property type="entry name" value="Ser-Thr/Tyr_kinase_cat_dom"/>
</dbReference>
<dbReference type="PROSITE" id="PS50011">
    <property type="entry name" value="PROTEIN_KINASE_DOM"/>
    <property type="match status" value="1"/>
</dbReference>
<dbReference type="AlphaFoldDB" id="A0A7R9XQU0"/>
<protein>
    <recommendedName>
        <fullName evidence="12">Protein kinase domain-containing protein</fullName>
    </recommendedName>
</protein>
<dbReference type="GO" id="GO:0048468">
    <property type="term" value="P:cell development"/>
    <property type="evidence" value="ECO:0007669"/>
    <property type="project" value="UniProtKB-ARBA"/>
</dbReference>
<proteinExistence type="predicted"/>
<evidence type="ECO:0000259" key="10">
    <source>
        <dbReference type="PROSITE" id="PS51671"/>
    </source>
</evidence>
<comment type="subcellular location">
    <subcellularLocation>
        <location evidence="1">Endomembrane system</location>
    </subcellularLocation>
</comment>
<dbReference type="InterPro" id="IPR002912">
    <property type="entry name" value="ACT_dom"/>
</dbReference>
<dbReference type="InterPro" id="IPR051681">
    <property type="entry name" value="Ser/Thr_Kinases-Pseudokinases"/>
</dbReference>
<keyword evidence="4" id="KW-0418">Kinase</keyword>
<feature type="region of interest" description="Disordered" evidence="8">
    <location>
        <begin position="243"/>
        <end position="275"/>
    </location>
</feature>
<dbReference type="GO" id="GO:0004674">
    <property type="term" value="F:protein serine/threonine kinase activity"/>
    <property type="evidence" value="ECO:0007669"/>
    <property type="project" value="TreeGrafter"/>
</dbReference>
<feature type="domain" description="Protein kinase" evidence="9">
    <location>
        <begin position="287"/>
        <end position="555"/>
    </location>
</feature>
<dbReference type="InterPro" id="IPR008271">
    <property type="entry name" value="Ser/Thr_kinase_AS"/>
</dbReference>
<evidence type="ECO:0000256" key="1">
    <source>
        <dbReference type="ARBA" id="ARBA00004308"/>
    </source>
</evidence>
<reference evidence="11" key="1">
    <citation type="submission" date="2021-01" db="EMBL/GenBank/DDBJ databases">
        <authorList>
            <person name="Corre E."/>
            <person name="Pelletier E."/>
            <person name="Niang G."/>
            <person name="Scheremetjew M."/>
            <person name="Finn R."/>
            <person name="Kale V."/>
            <person name="Holt S."/>
            <person name="Cochrane G."/>
            <person name="Meng A."/>
            <person name="Brown T."/>
            <person name="Cohen L."/>
        </authorList>
    </citation>
    <scope>NUCLEOTIDE SEQUENCE</scope>
    <source>
        <strain evidence="11">Clade-A-BCC118000</strain>
    </source>
</reference>
<dbReference type="GO" id="GO:0004713">
    <property type="term" value="F:protein tyrosine kinase activity"/>
    <property type="evidence" value="ECO:0007669"/>
    <property type="project" value="UniProtKB-KW"/>
</dbReference>
<dbReference type="InterPro" id="IPR011009">
    <property type="entry name" value="Kinase-like_dom_sf"/>
</dbReference>
<dbReference type="Pfam" id="PF07714">
    <property type="entry name" value="PK_Tyr_Ser-Thr"/>
    <property type="match status" value="1"/>
</dbReference>
<evidence type="ECO:0000256" key="5">
    <source>
        <dbReference type="ARBA" id="ARBA00022840"/>
    </source>
</evidence>
<dbReference type="GO" id="GO:0005524">
    <property type="term" value="F:ATP binding"/>
    <property type="evidence" value="ECO:0007669"/>
    <property type="project" value="UniProtKB-KW"/>
</dbReference>
<dbReference type="PRINTS" id="PR00109">
    <property type="entry name" value="TYRKINASE"/>
</dbReference>
<feature type="compositionally biased region" description="Polar residues" evidence="8">
    <location>
        <begin position="244"/>
        <end position="273"/>
    </location>
</feature>